<dbReference type="EMBL" id="JACHMH010000001">
    <property type="protein sequence ID" value="MBB4678847.1"/>
    <property type="molecule type" value="Genomic_DNA"/>
</dbReference>
<accession>A0A7W7FV28</accession>
<dbReference type="AlphaFoldDB" id="A0A7W7FV28"/>
<evidence type="ECO:0000313" key="3">
    <source>
        <dbReference type="Proteomes" id="UP000533598"/>
    </source>
</evidence>
<comment type="caution">
    <text evidence="2">The sequence shown here is derived from an EMBL/GenBank/DDBJ whole genome shotgun (WGS) entry which is preliminary data.</text>
</comment>
<dbReference type="GO" id="GO:0003677">
    <property type="term" value="F:DNA binding"/>
    <property type="evidence" value="ECO:0007669"/>
    <property type="project" value="UniProtKB-KW"/>
</dbReference>
<dbReference type="RefSeq" id="WP_185004665.1">
    <property type="nucleotide sequence ID" value="NZ_BAAAUI010000081.1"/>
</dbReference>
<organism evidence="2 3">
    <name type="scientific">Crossiella cryophila</name>
    <dbReference type="NCBI Taxonomy" id="43355"/>
    <lineage>
        <taxon>Bacteria</taxon>
        <taxon>Bacillati</taxon>
        <taxon>Actinomycetota</taxon>
        <taxon>Actinomycetes</taxon>
        <taxon>Pseudonocardiales</taxon>
        <taxon>Pseudonocardiaceae</taxon>
        <taxon>Crossiella</taxon>
    </lineage>
</organism>
<keyword evidence="3" id="KW-1185">Reference proteome</keyword>
<dbReference type="Pfam" id="PF02575">
    <property type="entry name" value="YbaB_DNA_bd"/>
    <property type="match status" value="1"/>
</dbReference>
<name>A0A7W7FV28_9PSEU</name>
<dbReference type="InterPro" id="IPR036894">
    <property type="entry name" value="YbaB-like_sf"/>
</dbReference>
<reference evidence="2 3" key="1">
    <citation type="submission" date="2020-08" db="EMBL/GenBank/DDBJ databases">
        <title>Sequencing the genomes of 1000 actinobacteria strains.</title>
        <authorList>
            <person name="Klenk H.-P."/>
        </authorList>
    </citation>
    <scope>NUCLEOTIDE SEQUENCE [LARGE SCALE GENOMIC DNA]</scope>
    <source>
        <strain evidence="2 3">DSM 44230</strain>
    </source>
</reference>
<protein>
    <submittedName>
        <fullName evidence="2">DNA-binding protein YbaB</fullName>
    </submittedName>
</protein>
<evidence type="ECO:0000313" key="2">
    <source>
        <dbReference type="EMBL" id="MBB4678847.1"/>
    </source>
</evidence>
<gene>
    <name evidence="2" type="ORF">HNR67_004965</name>
</gene>
<dbReference type="Proteomes" id="UP000533598">
    <property type="component" value="Unassembled WGS sequence"/>
</dbReference>
<dbReference type="SUPFAM" id="SSF82607">
    <property type="entry name" value="YbaB-like"/>
    <property type="match status" value="1"/>
</dbReference>
<dbReference type="Gene3D" id="3.30.1310.10">
    <property type="entry name" value="Nucleoid-associated protein YbaB-like domain"/>
    <property type="match status" value="1"/>
</dbReference>
<keyword evidence="2" id="KW-0238">DNA-binding</keyword>
<evidence type="ECO:0000256" key="1">
    <source>
        <dbReference type="SAM" id="MobiDB-lite"/>
    </source>
</evidence>
<sequence>MSADLERLAAEFEKFQAKIKQAEVKFAGVGEMQERLGQLEASVTSRDRTVTVTAAAGGTVTGIQLSPDAVRQPAPALAATIMSTLNAAVAEAVRRQAGIVDETVGAAFGLSATEQVRQAQEQNLGTAVEELTSHHGKAQAQPKARPVKRDDDEYFGEYSVYGDEEPRH</sequence>
<proteinExistence type="predicted"/>
<feature type="region of interest" description="Disordered" evidence="1">
    <location>
        <begin position="128"/>
        <end position="168"/>
    </location>
</feature>
<dbReference type="InterPro" id="IPR004401">
    <property type="entry name" value="YbaB/EbfC"/>
</dbReference>